<feature type="transmembrane region" description="Helical" evidence="13">
    <location>
        <begin position="427"/>
        <end position="448"/>
    </location>
</feature>
<dbReference type="InterPro" id="IPR036412">
    <property type="entry name" value="HAD-like_sf"/>
</dbReference>
<evidence type="ECO:0000256" key="2">
    <source>
        <dbReference type="ARBA" id="ARBA00006024"/>
    </source>
</evidence>
<dbReference type="InterPro" id="IPR023298">
    <property type="entry name" value="ATPase_P-typ_TM_dom_sf"/>
</dbReference>
<keyword evidence="10 13" id="KW-1133">Transmembrane helix</keyword>
<evidence type="ECO:0000259" key="15">
    <source>
        <dbReference type="Pfam" id="PF12156"/>
    </source>
</evidence>
<evidence type="ECO:0000256" key="5">
    <source>
        <dbReference type="ARBA" id="ARBA00022553"/>
    </source>
</evidence>
<feature type="domain" description="Putative metal-binding" evidence="15">
    <location>
        <begin position="15"/>
        <end position="89"/>
    </location>
</feature>
<dbReference type="SUPFAM" id="SSF56784">
    <property type="entry name" value="HAD-like"/>
    <property type="match status" value="1"/>
</dbReference>
<feature type="transmembrane region" description="Helical" evidence="13">
    <location>
        <begin position="454"/>
        <end position="477"/>
    </location>
</feature>
<accession>A0ABT8KW64</accession>
<dbReference type="Gene3D" id="3.40.50.1000">
    <property type="entry name" value="HAD superfamily/HAD-like"/>
    <property type="match status" value="1"/>
</dbReference>
<dbReference type="SUPFAM" id="SSF81665">
    <property type="entry name" value="Calcium ATPase, transmembrane domain M"/>
    <property type="match status" value="1"/>
</dbReference>
<keyword evidence="12 13" id="KW-0472">Membrane</keyword>
<evidence type="ECO:0000313" key="17">
    <source>
        <dbReference type="Proteomes" id="UP001172082"/>
    </source>
</evidence>
<evidence type="ECO:0000256" key="13">
    <source>
        <dbReference type="SAM" id="Phobius"/>
    </source>
</evidence>
<dbReference type="SUPFAM" id="SSF81653">
    <property type="entry name" value="Calcium ATPase, transduction domain A"/>
    <property type="match status" value="1"/>
</dbReference>
<keyword evidence="6 13" id="KW-0812">Transmembrane</keyword>
<dbReference type="Gene3D" id="3.40.1110.10">
    <property type="entry name" value="Calcium-transporting ATPase, cytoplasmic domain N"/>
    <property type="match status" value="1"/>
</dbReference>
<protein>
    <submittedName>
        <fullName evidence="16">Heavy metal translocating P-type ATPase metal-binding domain-containing protein</fullName>
    </submittedName>
</protein>
<reference evidence="16" key="1">
    <citation type="submission" date="2023-06" db="EMBL/GenBank/DDBJ databases">
        <title>Genomic of Parafulvivirga corallium.</title>
        <authorList>
            <person name="Wang G."/>
        </authorList>
    </citation>
    <scope>NUCLEOTIDE SEQUENCE</scope>
    <source>
        <strain evidence="16">BMA10</strain>
    </source>
</reference>
<dbReference type="InterPro" id="IPR006121">
    <property type="entry name" value="HMA_dom"/>
</dbReference>
<dbReference type="InterPro" id="IPR023214">
    <property type="entry name" value="HAD_sf"/>
</dbReference>
<feature type="transmembrane region" description="Helical" evidence="13">
    <location>
        <begin position="273"/>
        <end position="294"/>
    </location>
</feature>
<dbReference type="NCBIfam" id="TIGR01494">
    <property type="entry name" value="ATPase_P-type"/>
    <property type="match status" value="1"/>
</dbReference>
<dbReference type="Gene3D" id="2.70.150.10">
    <property type="entry name" value="Calcium-transporting ATPase, cytoplasmic transduction domain A"/>
    <property type="match status" value="1"/>
</dbReference>
<feature type="transmembrane region" description="Helical" evidence="13">
    <location>
        <begin position="248"/>
        <end position="267"/>
    </location>
</feature>
<keyword evidence="3" id="KW-0813">Transport</keyword>
<comment type="similarity">
    <text evidence="2">Belongs to the cation transport ATPase (P-type) (TC 3.A.3) family. Type IB subfamily.</text>
</comment>
<dbReference type="InterPro" id="IPR018303">
    <property type="entry name" value="ATPase_P-typ_P_site"/>
</dbReference>
<dbReference type="Pfam" id="PF00122">
    <property type="entry name" value="E1-E2_ATPase"/>
    <property type="match status" value="1"/>
</dbReference>
<dbReference type="PROSITE" id="PS00154">
    <property type="entry name" value="ATPASE_E1_E2"/>
    <property type="match status" value="1"/>
</dbReference>
<evidence type="ECO:0000313" key="16">
    <source>
        <dbReference type="EMBL" id="MDN5205032.1"/>
    </source>
</evidence>
<keyword evidence="17" id="KW-1185">Reference proteome</keyword>
<dbReference type="Pfam" id="PF00702">
    <property type="entry name" value="Hydrolase"/>
    <property type="match status" value="1"/>
</dbReference>
<sequence length="807" mass="90682">MLTEGSEKVQEKTICYHCGDDCEETPIQFEDRSFCCHGCKTVYEILNENDLCNYYDLEKNPGSSLRDKPDSDEYAFLDNNEIRNKLVDFASDTVCKVTFQIPKIHCSSCIWLLENLTRLNEHINASQVNFVKKEANITFDPGKISLRQVAELLALIGYAPNISLESYDKRDAKNSNRSLLIKIGIAGFCFGNIMLFSFPEYLGFEESYDLDFQRFFSYLNIVLALPVFFYSGSDYLVSAYKGLRRKFINIDVPIALGMVVLLARSIYEVFSEVGTGYFDSLAGLVFFLLIGKWFQSKTYENMSFERDYKAYFPLAITKIIGGKRKNVPINELKEDDEIMVRNGEIIPADSILISERSNIDYSFVTGEANPVTKAGGEYIFAGGRQVGESIRLLVKKEVSQSYLTRLWNNEIFNKQEISMTKRLIDVISQYFTIVILAIAAISGIYWAIYDPSKMWLAVTAVLIVACPCALALAVPFTSGSVQRVFGKLHCYLRGSDIVEQMMHIDAIVFDKTGTLTEIRDGQVEYVGKPLSQEEKMLLKKIVSSSIHPFSTKITDYLSQTKESKRVFKRFEEIPGKGIEAVIENTRVKLGSSKFVTGDDPGLNFLASYVFISIDDDVKGYFQMKSKYKEGLKQLIDKLKEKYTLMLLSGDNASEKNTLLKFFPANTTMLFEQKPADKLEFIKRLQKDGKKVMMLGDGLNDAGALKQSDVGIAVTEDTTSFTPACDAILEGSKLNRLFDLLSFIGISRKIVIAGFIISFLYNVIGLSFAVSGNLTPVLAAILMPLSSISVVAFATLTVNHLAKRRKLI</sequence>
<dbReference type="Pfam" id="PF12156">
    <property type="entry name" value="ATPase-cat_bd"/>
    <property type="match status" value="1"/>
</dbReference>
<dbReference type="Proteomes" id="UP001172082">
    <property type="component" value="Unassembled WGS sequence"/>
</dbReference>
<feature type="transmembrane region" description="Helical" evidence="13">
    <location>
        <begin position="218"/>
        <end position="236"/>
    </location>
</feature>
<feature type="domain" description="P-type ATPase A" evidence="14">
    <location>
        <begin position="317"/>
        <end position="407"/>
    </location>
</feature>
<keyword evidence="7" id="KW-0479">Metal-binding</keyword>
<dbReference type="PRINTS" id="PR00119">
    <property type="entry name" value="CATATPASE"/>
</dbReference>
<dbReference type="PANTHER" id="PTHR43520">
    <property type="entry name" value="ATP7, ISOFORM B"/>
    <property type="match status" value="1"/>
</dbReference>
<organism evidence="16 17">
    <name type="scientific">Splendidivirga corallicola</name>
    <dbReference type="NCBI Taxonomy" id="3051826"/>
    <lineage>
        <taxon>Bacteria</taxon>
        <taxon>Pseudomonadati</taxon>
        <taxon>Bacteroidota</taxon>
        <taxon>Cytophagia</taxon>
        <taxon>Cytophagales</taxon>
        <taxon>Splendidivirgaceae</taxon>
        <taxon>Splendidivirga</taxon>
    </lineage>
</organism>
<dbReference type="PANTHER" id="PTHR43520:SF5">
    <property type="entry name" value="CATION-TRANSPORTING P-TYPE ATPASE-RELATED"/>
    <property type="match status" value="1"/>
</dbReference>
<dbReference type="InterPro" id="IPR036163">
    <property type="entry name" value="HMA_dom_sf"/>
</dbReference>
<dbReference type="SUPFAM" id="SSF55008">
    <property type="entry name" value="HMA, heavy metal-associated domain"/>
    <property type="match status" value="1"/>
</dbReference>
<dbReference type="InterPro" id="IPR001757">
    <property type="entry name" value="P_typ_ATPase"/>
</dbReference>
<keyword evidence="4" id="KW-1003">Cell membrane</keyword>
<evidence type="ECO:0000256" key="10">
    <source>
        <dbReference type="ARBA" id="ARBA00022989"/>
    </source>
</evidence>
<feature type="transmembrane region" description="Helical" evidence="13">
    <location>
        <begin position="179"/>
        <end position="198"/>
    </location>
</feature>
<dbReference type="InterPro" id="IPR059000">
    <property type="entry name" value="ATPase_P-type_domA"/>
</dbReference>
<dbReference type="PRINTS" id="PR00943">
    <property type="entry name" value="CUATPASE"/>
</dbReference>
<keyword evidence="5" id="KW-0597">Phosphoprotein</keyword>
<evidence type="ECO:0000256" key="4">
    <source>
        <dbReference type="ARBA" id="ARBA00022475"/>
    </source>
</evidence>
<dbReference type="InterPro" id="IPR008250">
    <property type="entry name" value="ATPase_P-typ_transduc_dom_A_sf"/>
</dbReference>
<feature type="transmembrane region" description="Helical" evidence="13">
    <location>
        <begin position="749"/>
        <end position="770"/>
    </location>
</feature>
<evidence type="ECO:0000256" key="3">
    <source>
        <dbReference type="ARBA" id="ARBA00022448"/>
    </source>
</evidence>
<evidence type="ECO:0000256" key="8">
    <source>
        <dbReference type="ARBA" id="ARBA00022842"/>
    </source>
</evidence>
<gene>
    <name evidence="16" type="ORF">QQ008_26825</name>
</gene>
<feature type="transmembrane region" description="Helical" evidence="13">
    <location>
        <begin position="776"/>
        <end position="797"/>
    </location>
</feature>
<dbReference type="InterPro" id="IPR023299">
    <property type="entry name" value="ATPase_P-typ_cyto_dom_N"/>
</dbReference>
<keyword evidence="11" id="KW-0406">Ion transport</keyword>
<evidence type="ECO:0000259" key="14">
    <source>
        <dbReference type="Pfam" id="PF00122"/>
    </source>
</evidence>
<name>A0ABT8KW64_9BACT</name>
<dbReference type="CDD" id="cd00371">
    <property type="entry name" value="HMA"/>
    <property type="match status" value="1"/>
</dbReference>
<evidence type="ECO:0000256" key="11">
    <source>
        <dbReference type="ARBA" id="ARBA00023065"/>
    </source>
</evidence>
<evidence type="ECO:0000256" key="6">
    <source>
        <dbReference type="ARBA" id="ARBA00022692"/>
    </source>
</evidence>
<keyword evidence="9" id="KW-1278">Translocase</keyword>
<dbReference type="EMBL" id="JAUJEA010000014">
    <property type="protein sequence ID" value="MDN5205032.1"/>
    <property type="molecule type" value="Genomic_DNA"/>
</dbReference>
<evidence type="ECO:0000256" key="9">
    <source>
        <dbReference type="ARBA" id="ARBA00022967"/>
    </source>
</evidence>
<dbReference type="Gene3D" id="3.30.70.100">
    <property type="match status" value="1"/>
</dbReference>
<dbReference type="InterPro" id="IPR021993">
    <property type="entry name" value="ATPase-cat-bd"/>
</dbReference>
<keyword evidence="8" id="KW-0460">Magnesium</keyword>
<evidence type="ECO:0000256" key="12">
    <source>
        <dbReference type="ARBA" id="ARBA00023136"/>
    </source>
</evidence>
<evidence type="ECO:0000256" key="7">
    <source>
        <dbReference type="ARBA" id="ARBA00022723"/>
    </source>
</evidence>
<comment type="subcellular location">
    <subcellularLocation>
        <location evidence="1">Cell membrane</location>
        <topology evidence="1">Multi-pass membrane protein</topology>
    </subcellularLocation>
</comment>
<dbReference type="RefSeq" id="WP_346755056.1">
    <property type="nucleotide sequence ID" value="NZ_JAUJEA010000014.1"/>
</dbReference>
<proteinExistence type="inferred from homology"/>
<evidence type="ECO:0000256" key="1">
    <source>
        <dbReference type="ARBA" id="ARBA00004651"/>
    </source>
</evidence>
<comment type="caution">
    <text evidence="16">The sequence shown here is derived from an EMBL/GenBank/DDBJ whole genome shotgun (WGS) entry which is preliminary data.</text>
</comment>